<evidence type="ECO:0000313" key="1">
    <source>
        <dbReference type="EMBL" id="GAA0364253.1"/>
    </source>
</evidence>
<accession>A0ABP3H7Z6</accession>
<organism evidence="1 2">
    <name type="scientific">Streptomyces blastmyceticus</name>
    <dbReference type="NCBI Taxonomy" id="68180"/>
    <lineage>
        <taxon>Bacteria</taxon>
        <taxon>Bacillati</taxon>
        <taxon>Actinomycetota</taxon>
        <taxon>Actinomycetes</taxon>
        <taxon>Kitasatosporales</taxon>
        <taxon>Streptomycetaceae</taxon>
        <taxon>Streptomyces</taxon>
    </lineage>
</organism>
<comment type="caution">
    <text evidence="1">The sequence shown here is derived from an EMBL/GenBank/DDBJ whole genome shotgun (WGS) entry which is preliminary data.</text>
</comment>
<evidence type="ECO:0000313" key="2">
    <source>
        <dbReference type="Proteomes" id="UP001500063"/>
    </source>
</evidence>
<dbReference type="RefSeq" id="WP_344120701.1">
    <property type="nucleotide sequence ID" value="NZ_BAAABW010000026.1"/>
</dbReference>
<name>A0ABP3H7Z6_9ACTN</name>
<sequence>MKPQSNWPAVDAGAAATEWLSQALLVPSRGEWLRGDPVQVLTGILFDAVQIPVEVLRSQAGSGNRGAVEAVFRAAGIDSAVIAQPPYGWYYALVPPGTARWWNAPCECFGSSHSIAVPAPHRADPPGVHWLLTPPDGAASLCDPERVHRLTTTVRVGRGC</sequence>
<evidence type="ECO:0008006" key="3">
    <source>
        <dbReference type="Google" id="ProtNLM"/>
    </source>
</evidence>
<proteinExistence type="predicted"/>
<keyword evidence="2" id="KW-1185">Reference proteome</keyword>
<protein>
    <recommendedName>
        <fullName evidence="3">DNA primase/polymerase bifunctional N-terminal domain-containing protein</fullName>
    </recommendedName>
</protein>
<dbReference type="EMBL" id="BAAABW010000026">
    <property type="protein sequence ID" value="GAA0364253.1"/>
    <property type="molecule type" value="Genomic_DNA"/>
</dbReference>
<reference evidence="2" key="1">
    <citation type="journal article" date="2019" name="Int. J. Syst. Evol. Microbiol.">
        <title>The Global Catalogue of Microorganisms (GCM) 10K type strain sequencing project: providing services to taxonomists for standard genome sequencing and annotation.</title>
        <authorList>
            <consortium name="The Broad Institute Genomics Platform"/>
            <consortium name="The Broad Institute Genome Sequencing Center for Infectious Disease"/>
            <person name="Wu L."/>
            <person name="Ma J."/>
        </authorList>
    </citation>
    <scope>NUCLEOTIDE SEQUENCE [LARGE SCALE GENOMIC DNA]</scope>
    <source>
        <strain evidence="2">JCM 4565</strain>
    </source>
</reference>
<gene>
    <name evidence="1" type="ORF">GCM10010319_47610</name>
</gene>
<dbReference type="Proteomes" id="UP001500063">
    <property type="component" value="Unassembled WGS sequence"/>
</dbReference>